<evidence type="ECO:0000313" key="3">
    <source>
        <dbReference type="EMBL" id="RIV17580.1"/>
    </source>
</evidence>
<protein>
    <submittedName>
        <fullName evidence="3">NAD-dependent epimerase/dehydratase family protein</fullName>
    </submittedName>
</protein>
<gene>
    <name evidence="3" type="ORF">DYU11_31550</name>
</gene>
<dbReference type="GO" id="GO:0004029">
    <property type="term" value="F:aldehyde dehydrogenase (NAD+) activity"/>
    <property type="evidence" value="ECO:0007669"/>
    <property type="project" value="TreeGrafter"/>
</dbReference>
<feature type="region of interest" description="Disordered" evidence="1">
    <location>
        <begin position="221"/>
        <end position="251"/>
    </location>
</feature>
<evidence type="ECO:0000256" key="1">
    <source>
        <dbReference type="SAM" id="MobiDB-lite"/>
    </source>
</evidence>
<evidence type="ECO:0000313" key="4">
    <source>
        <dbReference type="Proteomes" id="UP000283523"/>
    </source>
</evidence>
<dbReference type="PANTHER" id="PTHR48079">
    <property type="entry name" value="PROTEIN YEEZ"/>
    <property type="match status" value="1"/>
</dbReference>
<sequence length="386" mass="42189">MNAQPTILVLGATGSIGYAVTENLLARQFAVTILVRNRSKAEALFPNQPTLSIMEGDAQDAELLKRVAANKSFIFHGINYPYNQWFGNMDVVTQKVIDAAELSQATIIFPGNVYGFGAIKEPIRENSPLNPIARKGQLRVAIEATLETAANAGRCRVLNVRLPDFWGPNVLNDGVRPVFENALQGKAIPWLYNIDIPHQSVYTNDAAEIIVRLMLRSVGTGNASDVPSDAGKSLTADAGRSSTNASDVPSDEDAPYQVFNYGGQVHTSMRSFFGQIAGLTGKPLKTQVYSPLFVSVMGLFMPILREVKEMGYLYQTTVVLDDTKVRQLFPDFQETPLKQALTETLTWFANHQLKTDFTPTGGVSAPNRTSADSQTETRPGLSRSIS</sequence>
<feature type="region of interest" description="Disordered" evidence="1">
    <location>
        <begin position="358"/>
        <end position="386"/>
    </location>
</feature>
<dbReference type="OrthoDB" id="112777at2"/>
<dbReference type="PANTHER" id="PTHR48079:SF6">
    <property type="entry name" value="NAD(P)-BINDING DOMAIN-CONTAINING PROTEIN-RELATED"/>
    <property type="match status" value="1"/>
</dbReference>
<dbReference type="EMBL" id="QXED01000017">
    <property type="protein sequence ID" value="RIV17580.1"/>
    <property type="molecule type" value="Genomic_DNA"/>
</dbReference>
<dbReference type="AlphaFoldDB" id="A0A418LWB8"/>
<organism evidence="3 4">
    <name type="scientific">Fibrisoma montanum</name>
    <dbReference type="NCBI Taxonomy" id="2305895"/>
    <lineage>
        <taxon>Bacteria</taxon>
        <taxon>Pseudomonadati</taxon>
        <taxon>Bacteroidota</taxon>
        <taxon>Cytophagia</taxon>
        <taxon>Cytophagales</taxon>
        <taxon>Spirosomataceae</taxon>
        <taxon>Fibrisoma</taxon>
    </lineage>
</organism>
<dbReference type="Pfam" id="PF13460">
    <property type="entry name" value="NAD_binding_10"/>
    <property type="match status" value="1"/>
</dbReference>
<feature type="compositionally biased region" description="Polar residues" evidence="1">
    <location>
        <begin position="366"/>
        <end position="386"/>
    </location>
</feature>
<dbReference type="GO" id="GO:0005737">
    <property type="term" value="C:cytoplasm"/>
    <property type="evidence" value="ECO:0007669"/>
    <property type="project" value="TreeGrafter"/>
</dbReference>
<dbReference type="InterPro" id="IPR016040">
    <property type="entry name" value="NAD(P)-bd_dom"/>
</dbReference>
<keyword evidence="4" id="KW-1185">Reference proteome</keyword>
<name>A0A418LWB8_9BACT</name>
<feature type="domain" description="NAD(P)-binding" evidence="2">
    <location>
        <begin position="11"/>
        <end position="103"/>
    </location>
</feature>
<accession>A0A418LWB8</accession>
<dbReference type="RefSeq" id="WP_119671747.1">
    <property type="nucleotide sequence ID" value="NZ_QXED01000017.1"/>
</dbReference>
<dbReference type="SUPFAM" id="SSF51735">
    <property type="entry name" value="NAD(P)-binding Rossmann-fold domains"/>
    <property type="match status" value="1"/>
</dbReference>
<reference evidence="3 4" key="1">
    <citation type="submission" date="2018-08" db="EMBL/GenBank/DDBJ databases">
        <title>Fibrisoma montanum sp. nov., isolated from Danxia mountain soil.</title>
        <authorList>
            <person name="Huang Y."/>
        </authorList>
    </citation>
    <scope>NUCLEOTIDE SEQUENCE [LARGE SCALE GENOMIC DNA]</scope>
    <source>
        <strain evidence="3 4">HYT19</strain>
    </source>
</reference>
<dbReference type="InterPro" id="IPR036291">
    <property type="entry name" value="NAD(P)-bd_dom_sf"/>
</dbReference>
<dbReference type="Gene3D" id="3.40.50.720">
    <property type="entry name" value="NAD(P)-binding Rossmann-like Domain"/>
    <property type="match status" value="1"/>
</dbReference>
<proteinExistence type="predicted"/>
<dbReference type="InterPro" id="IPR051783">
    <property type="entry name" value="NAD(P)-dependent_oxidoreduct"/>
</dbReference>
<comment type="caution">
    <text evidence="3">The sequence shown here is derived from an EMBL/GenBank/DDBJ whole genome shotgun (WGS) entry which is preliminary data.</text>
</comment>
<dbReference type="Proteomes" id="UP000283523">
    <property type="component" value="Unassembled WGS sequence"/>
</dbReference>
<evidence type="ECO:0000259" key="2">
    <source>
        <dbReference type="Pfam" id="PF13460"/>
    </source>
</evidence>